<evidence type="ECO:0000256" key="3">
    <source>
        <dbReference type="SAM" id="SignalP"/>
    </source>
</evidence>
<accession>R7WKR8</accession>
<feature type="compositionally biased region" description="Low complexity" evidence="2">
    <location>
        <begin position="31"/>
        <end position="47"/>
    </location>
</feature>
<dbReference type="EMBL" id="APMY01000079">
    <property type="protein sequence ID" value="EOM75892.1"/>
    <property type="molecule type" value="Genomic_DNA"/>
</dbReference>
<dbReference type="Pfam" id="PF00160">
    <property type="entry name" value="Pro_isomerase"/>
    <property type="match status" value="1"/>
</dbReference>
<dbReference type="SUPFAM" id="SSF50891">
    <property type="entry name" value="Cyclophilin-like"/>
    <property type="match status" value="1"/>
</dbReference>
<evidence type="ECO:0000313" key="6">
    <source>
        <dbReference type="Proteomes" id="UP000013525"/>
    </source>
</evidence>
<evidence type="ECO:0000259" key="4">
    <source>
        <dbReference type="PROSITE" id="PS50072"/>
    </source>
</evidence>
<reference evidence="5 6" key="1">
    <citation type="journal article" date="2013" name="Genome Announc.">
        <title>Draft Genome Sequence of Rhodococcus rhodnii Strain LMG5362, a Symbiont of Rhodnius prolixus (Hemiptera, Reduviidae, Triatominae), the Principle Vector of Trypanosoma cruzi.</title>
        <authorList>
            <person name="Pachebat J.A."/>
            <person name="van Keulen G."/>
            <person name="Whitten M.M."/>
            <person name="Girdwood S."/>
            <person name="Del Sol R."/>
            <person name="Dyson P.J."/>
            <person name="Facey P.D."/>
        </authorList>
    </citation>
    <scope>NUCLEOTIDE SEQUENCE [LARGE SCALE GENOMIC DNA]</scope>
    <source>
        <strain evidence="5 6">LMG 5362</strain>
    </source>
</reference>
<comment type="function">
    <text evidence="1">PPIases accelerate the folding of proteins. It catalyzes the cis-trans isomerization of proline imidic peptide bonds in oligopeptides.</text>
</comment>
<dbReference type="PROSITE" id="PS51257">
    <property type="entry name" value="PROKAR_LIPOPROTEIN"/>
    <property type="match status" value="1"/>
</dbReference>
<dbReference type="InterPro" id="IPR044666">
    <property type="entry name" value="Cyclophilin_A-like"/>
</dbReference>
<dbReference type="PANTHER" id="PTHR45625:SF3">
    <property type="entry name" value="PEPTIDYL-PROLYL CIS-TRANS ISOMERASE B-RELATED"/>
    <property type="match status" value="1"/>
</dbReference>
<dbReference type="eggNOG" id="COG0652">
    <property type="taxonomic scope" value="Bacteria"/>
</dbReference>
<feature type="signal peptide" evidence="3">
    <location>
        <begin position="1"/>
        <end position="20"/>
    </location>
</feature>
<feature type="region of interest" description="Disordered" evidence="2">
    <location>
        <begin position="27"/>
        <end position="87"/>
    </location>
</feature>
<keyword evidence="6" id="KW-1185">Reference proteome</keyword>
<dbReference type="Proteomes" id="UP000013525">
    <property type="component" value="Unassembled WGS sequence"/>
</dbReference>
<evidence type="ECO:0000313" key="5">
    <source>
        <dbReference type="EMBL" id="EOM75892.1"/>
    </source>
</evidence>
<evidence type="ECO:0000256" key="2">
    <source>
        <dbReference type="SAM" id="MobiDB-lite"/>
    </source>
</evidence>
<gene>
    <name evidence="5" type="ORF">Rrhod_2804</name>
</gene>
<feature type="compositionally biased region" description="Polar residues" evidence="2">
    <location>
        <begin position="246"/>
        <end position="256"/>
    </location>
</feature>
<dbReference type="Gene3D" id="2.40.100.10">
    <property type="entry name" value="Cyclophilin-like"/>
    <property type="match status" value="1"/>
</dbReference>
<feature type="chain" id="PRO_5039198005" evidence="3">
    <location>
        <begin position="21"/>
        <end position="256"/>
    </location>
</feature>
<dbReference type="PROSITE" id="PS50072">
    <property type="entry name" value="CSA_PPIASE_2"/>
    <property type="match status" value="1"/>
</dbReference>
<organism evidence="5 6">
    <name type="scientific">Rhodococcus rhodnii LMG 5362</name>
    <dbReference type="NCBI Taxonomy" id="1273125"/>
    <lineage>
        <taxon>Bacteria</taxon>
        <taxon>Bacillati</taxon>
        <taxon>Actinomycetota</taxon>
        <taxon>Actinomycetes</taxon>
        <taxon>Mycobacteriales</taxon>
        <taxon>Nocardiaceae</taxon>
        <taxon>Rhodococcus</taxon>
    </lineage>
</organism>
<dbReference type="GO" id="GO:0003755">
    <property type="term" value="F:peptidyl-prolyl cis-trans isomerase activity"/>
    <property type="evidence" value="ECO:0007669"/>
    <property type="project" value="InterPro"/>
</dbReference>
<name>R7WKR8_9NOCA</name>
<keyword evidence="5" id="KW-0413">Isomerase</keyword>
<dbReference type="RefSeq" id="WP_010838848.1">
    <property type="nucleotide sequence ID" value="NZ_APMY01000079.1"/>
</dbReference>
<dbReference type="PANTHER" id="PTHR45625">
    <property type="entry name" value="PEPTIDYL-PROLYL CIS-TRANS ISOMERASE-RELATED"/>
    <property type="match status" value="1"/>
</dbReference>
<dbReference type="AlphaFoldDB" id="R7WKR8"/>
<dbReference type="InterPro" id="IPR029000">
    <property type="entry name" value="Cyclophilin-like_dom_sf"/>
</dbReference>
<dbReference type="CDD" id="cd00317">
    <property type="entry name" value="cyclophilin"/>
    <property type="match status" value="1"/>
</dbReference>
<comment type="caution">
    <text evidence="5">The sequence shown here is derived from an EMBL/GenBank/DDBJ whole genome shotgun (WGS) entry which is preliminary data.</text>
</comment>
<evidence type="ECO:0000256" key="1">
    <source>
        <dbReference type="ARBA" id="ARBA00002388"/>
    </source>
</evidence>
<keyword evidence="3" id="KW-0732">Signal</keyword>
<protein>
    <submittedName>
        <fullName evidence="5">Peptidylprolyl isomerase</fullName>
    </submittedName>
</protein>
<proteinExistence type="predicted"/>
<dbReference type="InterPro" id="IPR002130">
    <property type="entry name" value="Cyclophilin-type_PPIase_dom"/>
</dbReference>
<sequence>MTMRIRTGAAIALGSVLVLAGCSNGDDTEGDATAADTTSTADAPAADLGNFPALPTPPEGGDPVTCEYDAQGEPAAPAQPPAATDVPATGTTVLTLATDAGAIDATLDRAWAPCTVQSIVSLADQGFYDGTPCHRLTAASGLSVLQCGDPSGRGNGGPGYQFADEYPATAAESSEAVGYPRGTLAMANAGPGTNGSQFFLVYEDSVLPPAYTVFGTISETGLEVLDEIAAEGTDNRNGPGDGAPNRSVTIDSATTS</sequence>
<dbReference type="PATRIC" id="fig|1273125.3.peg.2675"/>
<feature type="region of interest" description="Disordered" evidence="2">
    <location>
        <begin position="231"/>
        <end position="256"/>
    </location>
</feature>
<feature type="domain" description="PPIase cyclophilin-type" evidence="4">
    <location>
        <begin position="90"/>
        <end position="255"/>
    </location>
</feature>